<organism evidence="2">
    <name type="scientific">Siphoviridae sp. ctZHD14</name>
    <dbReference type="NCBI Taxonomy" id="2827891"/>
    <lineage>
        <taxon>Viruses</taxon>
        <taxon>Duplodnaviria</taxon>
        <taxon>Heunggongvirae</taxon>
        <taxon>Uroviricota</taxon>
        <taxon>Caudoviricetes</taxon>
    </lineage>
</organism>
<reference evidence="2" key="1">
    <citation type="journal article" date="2021" name="Proc. Natl. Acad. Sci. U.S.A.">
        <title>A Catalog of Tens of Thousands of Viruses from Human Metagenomes Reveals Hidden Associations with Chronic Diseases.</title>
        <authorList>
            <person name="Tisza M.J."/>
            <person name="Buck C.B."/>
        </authorList>
    </citation>
    <scope>NUCLEOTIDE SEQUENCE</scope>
    <source>
        <strain evidence="2">CtZHD14</strain>
    </source>
</reference>
<dbReference type="Gene3D" id="3.30.470.30">
    <property type="entry name" value="DNA ligase/mRNA capping enzyme"/>
    <property type="match status" value="1"/>
</dbReference>
<sequence length="309" mass="34918">MFVKWHHVERFDKPDCDGILDGCCYVSFKLDGTNASIWADTDGNIHCGSRTRELTLEEDNAGFMAWVLSDDVEAVELCKWCVANPNCHIFGEWGVGRVGNLKKYICAKENHFYLFGACRSFEKVDEEGNPVVEWIHPVDMMNKDILAKYMIPIIEVGNPTLEQLMTIADNNHYLLPQDIKGEGIVINNPDFLNRYGKNVLAKIVLDEYKQNKSKKQSSAPKDGEVESWIVDKYCTEAEMSKTAAKICNAIGIENVTDSGKGIGMFLNTLFHDAILQECDDWGNNKRVKTINFPTMKNLTFVVGRKFLGL</sequence>
<keyword evidence="2" id="KW-0436">Ligase</keyword>
<dbReference type="SUPFAM" id="SSF56091">
    <property type="entry name" value="DNA ligase/mRNA capping enzyme, catalytic domain"/>
    <property type="match status" value="1"/>
</dbReference>
<protein>
    <submittedName>
        <fullName evidence="2">RNA ligase 2</fullName>
    </submittedName>
</protein>
<dbReference type="GO" id="GO:0016874">
    <property type="term" value="F:ligase activity"/>
    <property type="evidence" value="ECO:0007669"/>
    <property type="project" value="UniProtKB-KW"/>
</dbReference>
<evidence type="ECO:0000313" key="2">
    <source>
        <dbReference type="EMBL" id="DAF55221.1"/>
    </source>
</evidence>
<accession>A0A8S5SVX5</accession>
<evidence type="ECO:0000259" key="1">
    <source>
        <dbReference type="Pfam" id="PF09414"/>
    </source>
</evidence>
<dbReference type="InterPro" id="IPR021122">
    <property type="entry name" value="RNA_ligase_dom_REL/Rnl2"/>
</dbReference>
<name>A0A8S5SVX5_9CAUD</name>
<dbReference type="EMBL" id="BK032687">
    <property type="protein sequence ID" value="DAF55221.1"/>
    <property type="molecule type" value="Genomic_DNA"/>
</dbReference>
<dbReference type="Pfam" id="PF09414">
    <property type="entry name" value="RNA_ligase"/>
    <property type="match status" value="1"/>
</dbReference>
<proteinExistence type="predicted"/>
<feature type="domain" description="RNA ligase" evidence="1">
    <location>
        <begin position="26"/>
        <end position="202"/>
    </location>
</feature>